<name>A0A811KQ20_9BILA</name>
<dbReference type="EMBL" id="CAJFCW020000003">
    <property type="protein sequence ID" value="CAG9108434.1"/>
    <property type="molecule type" value="Genomic_DNA"/>
</dbReference>
<evidence type="ECO:0000313" key="2">
    <source>
        <dbReference type="EMBL" id="CAD5217757.1"/>
    </source>
</evidence>
<gene>
    <name evidence="2" type="ORF">BOKJ2_LOCUS7252</name>
</gene>
<proteinExistence type="predicted"/>
<organism evidence="2 3">
    <name type="scientific">Bursaphelenchus okinawaensis</name>
    <dbReference type="NCBI Taxonomy" id="465554"/>
    <lineage>
        <taxon>Eukaryota</taxon>
        <taxon>Metazoa</taxon>
        <taxon>Ecdysozoa</taxon>
        <taxon>Nematoda</taxon>
        <taxon>Chromadorea</taxon>
        <taxon>Rhabditida</taxon>
        <taxon>Tylenchina</taxon>
        <taxon>Tylenchomorpha</taxon>
        <taxon>Aphelenchoidea</taxon>
        <taxon>Aphelenchoididae</taxon>
        <taxon>Bursaphelenchus</taxon>
    </lineage>
</organism>
<protein>
    <submittedName>
        <fullName evidence="2">Uncharacterized protein</fullName>
    </submittedName>
</protein>
<dbReference type="Proteomes" id="UP000614601">
    <property type="component" value="Unassembled WGS sequence"/>
</dbReference>
<comment type="caution">
    <text evidence="2">The sequence shown here is derived from an EMBL/GenBank/DDBJ whole genome shotgun (WGS) entry which is preliminary data.</text>
</comment>
<dbReference type="Proteomes" id="UP000783686">
    <property type="component" value="Unassembled WGS sequence"/>
</dbReference>
<feature type="transmembrane region" description="Helical" evidence="1">
    <location>
        <begin position="161"/>
        <end position="179"/>
    </location>
</feature>
<accession>A0A811KQ20</accession>
<reference evidence="2" key="1">
    <citation type="submission" date="2020-09" db="EMBL/GenBank/DDBJ databases">
        <authorList>
            <person name="Kikuchi T."/>
        </authorList>
    </citation>
    <scope>NUCLEOTIDE SEQUENCE</scope>
    <source>
        <strain evidence="2">SH1</strain>
    </source>
</reference>
<dbReference type="OrthoDB" id="5851221at2759"/>
<sequence>MAKVSPTQGMVEKKPTLKNTALKVKHARRISGLSQDLQYNKACEAIEVPDSEIKKLKKESKIKWLIRILTTNPPAKEDKTLKEMAAKMKPVEKARDFCPLHCFQKTKEHSIHNKVRLRHLELEPLCCLSSCVIASWMVYIFFKGVIRFDRLYVKLHWQFDFFALGYNSMTFLVLATQYYNSTELDNVLVVACMGLQIPVQIWAIAIVKECFQFFNLLYVLIMIAEP</sequence>
<dbReference type="EMBL" id="CAJFDH010000003">
    <property type="protein sequence ID" value="CAD5217757.1"/>
    <property type="molecule type" value="Genomic_DNA"/>
</dbReference>
<evidence type="ECO:0000313" key="3">
    <source>
        <dbReference type="Proteomes" id="UP000614601"/>
    </source>
</evidence>
<keyword evidence="1" id="KW-0812">Transmembrane</keyword>
<keyword evidence="1" id="KW-0472">Membrane</keyword>
<dbReference type="AlphaFoldDB" id="A0A811KQ20"/>
<keyword evidence="3" id="KW-1185">Reference proteome</keyword>
<feature type="transmembrane region" description="Helical" evidence="1">
    <location>
        <begin position="122"/>
        <end position="141"/>
    </location>
</feature>
<evidence type="ECO:0000256" key="1">
    <source>
        <dbReference type="SAM" id="Phobius"/>
    </source>
</evidence>
<keyword evidence="1" id="KW-1133">Transmembrane helix</keyword>